<dbReference type="InterPro" id="IPR042096">
    <property type="entry name" value="Dihydro-acid_dehy_C"/>
</dbReference>
<dbReference type="PROSITE" id="PS00887">
    <property type="entry name" value="ILVD_EDD_2"/>
    <property type="match status" value="1"/>
</dbReference>
<dbReference type="UniPathway" id="UPA00047">
    <property type="reaction ID" value="UER00057"/>
</dbReference>
<evidence type="ECO:0000256" key="10">
    <source>
        <dbReference type="ARBA" id="ARBA00023304"/>
    </source>
</evidence>
<evidence type="ECO:0000256" key="17">
    <source>
        <dbReference type="SAM" id="MobiDB-lite"/>
    </source>
</evidence>
<dbReference type="HOGENOM" id="CLU_014271_4_1_1"/>
<reference evidence="21" key="1">
    <citation type="journal article" date="2008" name="PLoS Genet.">
        <title>Genomic islands in the pathogenic filamentous fungus Aspergillus fumigatus.</title>
        <authorList>
            <person name="Fedorova N.D."/>
            <person name="Khaldi N."/>
            <person name="Joardar V.S."/>
            <person name="Maiti R."/>
            <person name="Amedeo P."/>
            <person name="Anderson M.J."/>
            <person name="Crabtree J."/>
            <person name="Silva J.C."/>
            <person name="Badger J.H."/>
            <person name="Albarraq A."/>
            <person name="Angiuoli S."/>
            <person name="Bussey H."/>
            <person name="Bowyer P."/>
            <person name="Cotty P.J."/>
            <person name="Dyer P.S."/>
            <person name="Egan A."/>
            <person name="Galens K."/>
            <person name="Fraser-Liggett C.M."/>
            <person name="Haas B.J."/>
            <person name="Inman J.M."/>
            <person name="Kent R."/>
            <person name="Lemieux S."/>
            <person name="Malavazi I."/>
            <person name="Orvis J."/>
            <person name="Roemer T."/>
            <person name="Ronning C.M."/>
            <person name="Sundaram J.P."/>
            <person name="Sutton G."/>
            <person name="Turner G."/>
            <person name="Venter J.C."/>
            <person name="White O.R."/>
            <person name="Whitty B.R."/>
            <person name="Youngman P."/>
            <person name="Wolfe K.H."/>
            <person name="Goldman G.H."/>
            <person name="Wortman J.R."/>
            <person name="Jiang B."/>
            <person name="Denning D.W."/>
            <person name="Nierman W.C."/>
        </authorList>
    </citation>
    <scope>NUCLEOTIDE SEQUENCE [LARGE SCALE GENOMIC DNA]</scope>
    <source>
        <strain evidence="21">ATCC 1020 / DSM 3700 / CBS 544.65 / FGSC A1164 / JCM 1740 / NRRL 181 / WB 181</strain>
    </source>
</reference>
<dbReference type="PANTHER" id="PTHR21000">
    <property type="entry name" value="DIHYDROXY-ACID DEHYDRATASE DAD"/>
    <property type="match status" value="1"/>
</dbReference>
<dbReference type="InterPro" id="IPR000581">
    <property type="entry name" value="ILV_EDD_N"/>
</dbReference>
<comment type="pathway">
    <text evidence="13">Amino-acid biosynthesis; L-isoleucine biosynthesis; L-isoleucine from 2-oxobutanoate: step 3/4.</text>
</comment>
<comment type="catalytic activity">
    <reaction evidence="16">
        <text>(2R,3R)-2,3-dihydroxy-3-methylpentanoate = (S)-3-methyl-2-oxopentanoate + H2O</text>
        <dbReference type="Rhea" id="RHEA:27694"/>
        <dbReference type="ChEBI" id="CHEBI:15377"/>
        <dbReference type="ChEBI" id="CHEBI:35146"/>
        <dbReference type="ChEBI" id="CHEBI:49258"/>
        <dbReference type="EC" id="4.2.1.9"/>
    </reaction>
    <physiologicalReaction direction="left-to-right" evidence="16">
        <dbReference type="Rhea" id="RHEA:27695"/>
    </physiologicalReaction>
</comment>
<dbReference type="InterPro" id="IPR056740">
    <property type="entry name" value="ILV_EDD_C"/>
</dbReference>
<dbReference type="NCBIfam" id="NF002068">
    <property type="entry name" value="PRK00911.1"/>
    <property type="match status" value="1"/>
</dbReference>
<dbReference type="InterPro" id="IPR020558">
    <property type="entry name" value="DiOHA_6PGluconate_deHydtase_CS"/>
</dbReference>
<dbReference type="EC" id="4.2.1.9" evidence="14"/>
<evidence type="ECO:0000256" key="16">
    <source>
        <dbReference type="ARBA" id="ARBA00052865"/>
    </source>
</evidence>
<dbReference type="eggNOG" id="KOG2448">
    <property type="taxonomic scope" value="Eukaryota"/>
</dbReference>
<accession>A1D4R0</accession>
<comment type="pathway">
    <text evidence="12">Amino-acid biosynthesis; L-valine biosynthesis; L-valine from pyruvate: step 3/4.</text>
</comment>
<dbReference type="Proteomes" id="UP000006702">
    <property type="component" value="Unassembled WGS sequence"/>
</dbReference>
<dbReference type="Gene3D" id="3.50.30.80">
    <property type="entry name" value="IlvD/EDD C-terminal domain-like"/>
    <property type="match status" value="1"/>
</dbReference>
<feature type="compositionally biased region" description="Polar residues" evidence="17">
    <location>
        <begin position="1"/>
        <end position="13"/>
    </location>
</feature>
<evidence type="ECO:0000256" key="8">
    <source>
        <dbReference type="ARBA" id="ARBA00023014"/>
    </source>
</evidence>
<keyword evidence="5" id="KW-0479">Metal-binding</keyword>
<evidence type="ECO:0000256" key="7">
    <source>
        <dbReference type="ARBA" id="ARBA00023004"/>
    </source>
</evidence>
<dbReference type="InterPro" id="IPR004404">
    <property type="entry name" value="DihydroxyA_deHydtase"/>
</dbReference>
<dbReference type="GO" id="GO:0046872">
    <property type="term" value="F:metal ion binding"/>
    <property type="evidence" value="ECO:0007669"/>
    <property type="project" value="UniProtKB-KW"/>
</dbReference>
<keyword evidence="3" id="KW-0028">Amino-acid biosynthesis</keyword>
<evidence type="ECO:0000256" key="13">
    <source>
        <dbReference type="ARBA" id="ARBA00029437"/>
    </source>
</evidence>
<evidence type="ECO:0000256" key="15">
    <source>
        <dbReference type="ARBA" id="ARBA00034078"/>
    </source>
</evidence>
<dbReference type="PROSITE" id="PS00886">
    <property type="entry name" value="ILVD_EDD_1"/>
    <property type="match status" value="1"/>
</dbReference>
<feature type="domain" description="Dihydroxy-acid/6-phosphogluconate dehydratase N-terminal" evidence="18">
    <location>
        <begin position="71"/>
        <end position="401"/>
    </location>
</feature>
<evidence type="ECO:0000256" key="6">
    <source>
        <dbReference type="ARBA" id="ARBA00022842"/>
    </source>
</evidence>
<dbReference type="GO" id="GO:0005739">
    <property type="term" value="C:mitochondrion"/>
    <property type="evidence" value="ECO:0007669"/>
    <property type="project" value="TreeGrafter"/>
</dbReference>
<feature type="region of interest" description="Disordered" evidence="17">
    <location>
        <begin position="1"/>
        <end position="31"/>
    </location>
</feature>
<dbReference type="GO" id="GO:0051537">
    <property type="term" value="F:2 iron, 2 sulfur cluster binding"/>
    <property type="evidence" value="ECO:0007669"/>
    <property type="project" value="UniProtKB-KW"/>
</dbReference>
<keyword evidence="10" id="KW-0100">Branched-chain amino acid biosynthesis</keyword>
<keyword evidence="9" id="KW-0456">Lyase</keyword>
<dbReference type="VEuPathDB" id="FungiDB:NFIA_021110"/>
<comment type="cofactor">
    <cofactor evidence="15">
        <name>[2Fe-2S] cluster</name>
        <dbReference type="ChEBI" id="CHEBI:190135"/>
    </cofactor>
</comment>
<dbReference type="AlphaFoldDB" id="A1D4R0"/>
<feature type="domain" description="Dihydroxy-acid/6-phosphogluconate dehydratase C-terminal" evidence="19">
    <location>
        <begin position="414"/>
        <end position="603"/>
    </location>
</feature>
<evidence type="ECO:0000256" key="2">
    <source>
        <dbReference type="ARBA" id="ARBA00006486"/>
    </source>
</evidence>
<comment type="similarity">
    <text evidence="2">Belongs to the IlvD/Edd family.</text>
</comment>
<dbReference type="InterPro" id="IPR037237">
    <property type="entry name" value="IlvD/EDD_N"/>
</dbReference>
<keyword evidence="6" id="KW-0460">Magnesium</keyword>
<dbReference type="OMA" id="DIERNAC"/>
<dbReference type="PANTHER" id="PTHR21000:SF13">
    <property type="entry name" value="DIHYDROXY-ACID DEHYDRATASE"/>
    <property type="match status" value="1"/>
</dbReference>
<keyword evidence="21" id="KW-1185">Reference proteome</keyword>
<dbReference type="GO" id="GO:0004160">
    <property type="term" value="F:dihydroxy-acid dehydratase activity"/>
    <property type="evidence" value="ECO:0007669"/>
    <property type="project" value="UniProtKB-EC"/>
</dbReference>
<dbReference type="SUPFAM" id="SSF143975">
    <property type="entry name" value="IlvD/EDD N-terminal domain-like"/>
    <property type="match status" value="1"/>
</dbReference>
<dbReference type="FunFam" id="3.50.30.80:FF:000001">
    <property type="entry name" value="Dihydroxy-acid dehydratase"/>
    <property type="match status" value="1"/>
</dbReference>
<evidence type="ECO:0000256" key="4">
    <source>
        <dbReference type="ARBA" id="ARBA00022714"/>
    </source>
</evidence>
<dbReference type="RefSeq" id="XP_001265300.1">
    <property type="nucleotide sequence ID" value="XM_001265299.1"/>
</dbReference>
<dbReference type="GeneID" id="4591887"/>
<evidence type="ECO:0000256" key="9">
    <source>
        <dbReference type="ARBA" id="ARBA00023239"/>
    </source>
</evidence>
<gene>
    <name evidence="20" type="ORF">NFIA_021110</name>
</gene>
<sequence>MDSSTSTSSNTQGEAKYINFPSLPDDAKHEDGTPALNRYSSYITRSHDFPGARAMLFAAGIPDREAMAKSPQVGIASVWWEGNPCNMHLLDLGKTVKKAVTDQGMTGWQYNTIGVSDAISMGSEGMRFSLQSREIIADSVETVTCAQYHDACIAIPGCDKNMPGVVMGMARHNRPSLMIYGGTIQIGYSNLLRKRVNVSTCFEAAGAYAYDTLRQPDDGGDTSKSKDEIMDDIERHACPSAGACGGMFTANTMATAIESMGLSLPGSSSTPASSPSKMRECVKAAEAIKICMEKNIKPRDLLTKRSFENALVMTMALGGSTNGVLHFLAMARTADVNLTLDDIQRVSNKIPFIADLAPSGKYYMADLYDIGGIPSVQKLLIAAGLLDGDIPTVTGKTLAENVASFPSLPQDQVIIRPLDNPIKTTGHLQILRGNLAPGGAVAKITGKEGTKFTGKARVFNKEFQLNDALTQGKIPRGENLVLIVRYEGPKGGPGMPEQLKASAALMGAKLNNVALITDGRYSGASHGFIVGHIVPEAAAGGPIAIVRDDDVITIDAETNTINMHVSDEEIQQRLKEWKPPVPHVTRGVLAKYARLVGDASHGAMTDLF</sequence>
<dbReference type="GO" id="GO:0009097">
    <property type="term" value="P:isoleucine biosynthetic process"/>
    <property type="evidence" value="ECO:0007669"/>
    <property type="project" value="UniProtKB-UniPathway"/>
</dbReference>
<evidence type="ECO:0000256" key="3">
    <source>
        <dbReference type="ARBA" id="ARBA00022605"/>
    </source>
</evidence>
<dbReference type="STRING" id="331117.A1D4R0"/>
<evidence type="ECO:0000256" key="5">
    <source>
        <dbReference type="ARBA" id="ARBA00022723"/>
    </source>
</evidence>
<evidence type="ECO:0000259" key="19">
    <source>
        <dbReference type="Pfam" id="PF24877"/>
    </source>
</evidence>
<dbReference type="GO" id="GO:0009099">
    <property type="term" value="P:L-valine biosynthetic process"/>
    <property type="evidence" value="ECO:0007669"/>
    <property type="project" value="UniProtKB-UniPathway"/>
</dbReference>
<name>A1D4R0_NEOFI</name>
<evidence type="ECO:0000256" key="12">
    <source>
        <dbReference type="ARBA" id="ARBA00029436"/>
    </source>
</evidence>
<evidence type="ECO:0000256" key="11">
    <source>
        <dbReference type="ARBA" id="ARBA00029304"/>
    </source>
</evidence>
<evidence type="ECO:0000313" key="21">
    <source>
        <dbReference type="Proteomes" id="UP000006702"/>
    </source>
</evidence>
<protein>
    <recommendedName>
        <fullName evidence="14">dihydroxy-acid dehydratase</fullName>
        <ecNumber evidence="14">4.2.1.9</ecNumber>
    </recommendedName>
</protein>
<comment type="cofactor">
    <cofactor evidence="1">
        <name>Mg(2+)</name>
        <dbReference type="ChEBI" id="CHEBI:18420"/>
    </cofactor>
</comment>
<evidence type="ECO:0000313" key="20">
    <source>
        <dbReference type="EMBL" id="EAW23403.1"/>
    </source>
</evidence>
<dbReference type="NCBIfam" id="TIGR00110">
    <property type="entry name" value="ilvD"/>
    <property type="match status" value="1"/>
</dbReference>
<dbReference type="Pfam" id="PF24877">
    <property type="entry name" value="ILV_EDD_C"/>
    <property type="match status" value="1"/>
</dbReference>
<comment type="catalytic activity">
    <reaction evidence="11">
        <text>(2R)-2,3-dihydroxy-3-methylbutanoate = 3-methyl-2-oxobutanoate + H2O</text>
        <dbReference type="Rhea" id="RHEA:24809"/>
        <dbReference type="ChEBI" id="CHEBI:11851"/>
        <dbReference type="ChEBI" id="CHEBI:15377"/>
        <dbReference type="ChEBI" id="CHEBI:49072"/>
        <dbReference type="EC" id="4.2.1.9"/>
    </reaction>
    <physiologicalReaction direction="left-to-right" evidence="11">
        <dbReference type="Rhea" id="RHEA:24810"/>
    </physiologicalReaction>
</comment>
<dbReference type="Pfam" id="PF00920">
    <property type="entry name" value="ILVD_EDD_N"/>
    <property type="match status" value="1"/>
</dbReference>
<evidence type="ECO:0000256" key="1">
    <source>
        <dbReference type="ARBA" id="ARBA00001946"/>
    </source>
</evidence>
<dbReference type="KEGG" id="nfi:NFIA_021110"/>
<dbReference type="OrthoDB" id="3851628at2759"/>
<keyword evidence="4" id="KW-0001">2Fe-2S</keyword>
<keyword evidence="8" id="KW-0411">Iron-sulfur</keyword>
<dbReference type="InterPro" id="IPR050165">
    <property type="entry name" value="DHAD_IlvD/Edd"/>
</dbReference>
<dbReference type="EMBL" id="DS027688">
    <property type="protein sequence ID" value="EAW23403.1"/>
    <property type="molecule type" value="Genomic_DNA"/>
</dbReference>
<proteinExistence type="inferred from homology"/>
<keyword evidence="7" id="KW-0408">Iron</keyword>
<evidence type="ECO:0000256" key="14">
    <source>
        <dbReference type="ARBA" id="ARBA00029490"/>
    </source>
</evidence>
<dbReference type="UniPathway" id="UPA00049">
    <property type="reaction ID" value="UER00061"/>
</dbReference>
<organism evidence="20 21">
    <name type="scientific">Neosartorya fischeri (strain ATCC 1020 / DSM 3700 / CBS 544.65 / FGSC A1164 / JCM 1740 / NRRL 181 / WB 181)</name>
    <name type="common">Aspergillus fischerianus</name>
    <dbReference type="NCBI Taxonomy" id="331117"/>
    <lineage>
        <taxon>Eukaryota</taxon>
        <taxon>Fungi</taxon>
        <taxon>Dikarya</taxon>
        <taxon>Ascomycota</taxon>
        <taxon>Pezizomycotina</taxon>
        <taxon>Eurotiomycetes</taxon>
        <taxon>Eurotiomycetidae</taxon>
        <taxon>Eurotiales</taxon>
        <taxon>Aspergillaceae</taxon>
        <taxon>Aspergillus</taxon>
        <taxon>Aspergillus subgen. Fumigati</taxon>
    </lineage>
</organism>
<evidence type="ECO:0000259" key="18">
    <source>
        <dbReference type="Pfam" id="PF00920"/>
    </source>
</evidence>
<dbReference type="SUPFAM" id="SSF52016">
    <property type="entry name" value="LeuD/IlvD-like"/>
    <property type="match status" value="1"/>
</dbReference>